<dbReference type="GO" id="GO:0016740">
    <property type="term" value="F:transferase activity"/>
    <property type="evidence" value="ECO:0007669"/>
    <property type="project" value="UniProtKB-KW"/>
</dbReference>
<comment type="caution">
    <text evidence="1">The sequence shown here is derived from an EMBL/GenBank/DDBJ whole genome shotgun (WGS) entry which is preliminary data.</text>
</comment>
<proteinExistence type="predicted"/>
<feature type="non-terminal residue" evidence="1">
    <location>
        <position position="1"/>
    </location>
</feature>
<dbReference type="AlphaFoldDB" id="A0A6N9VJD4"/>
<name>A0A6N9VJD4_STRMI</name>
<dbReference type="EMBL" id="JAAGME010001038">
    <property type="protein sequence ID" value="NEB70191.1"/>
    <property type="molecule type" value="Genomic_DNA"/>
</dbReference>
<evidence type="ECO:0000313" key="1">
    <source>
        <dbReference type="EMBL" id="NEB70191.1"/>
    </source>
</evidence>
<accession>A0A6N9VJD4</accession>
<reference evidence="1 2" key="1">
    <citation type="submission" date="2020-01" db="EMBL/GenBank/DDBJ databases">
        <title>Insect and environment-associated Actinomycetes.</title>
        <authorList>
            <person name="Currrie C."/>
            <person name="Chevrette M."/>
            <person name="Carlson C."/>
            <person name="Stubbendieck R."/>
            <person name="Wendt-Pienkowski E."/>
        </authorList>
    </citation>
    <scope>NUCLEOTIDE SEQUENCE [LARGE SCALE GENOMIC DNA]</scope>
    <source>
        <strain evidence="1 2">SID14438</strain>
    </source>
</reference>
<protein>
    <submittedName>
        <fullName evidence="1">4-alpha-glucanotransferase</fullName>
    </submittedName>
</protein>
<organism evidence="1 2">
    <name type="scientific">Streptomyces microflavus</name>
    <name type="common">Streptomyces lipmanii</name>
    <dbReference type="NCBI Taxonomy" id="1919"/>
    <lineage>
        <taxon>Bacteria</taxon>
        <taxon>Bacillati</taxon>
        <taxon>Actinomycetota</taxon>
        <taxon>Actinomycetes</taxon>
        <taxon>Kitasatosporales</taxon>
        <taxon>Streptomycetaceae</taxon>
        <taxon>Streptomyces</taxon>
    </lineage>
</organism>
<feature type="non-terminal residue" evidence="1">
    <location>
        <position position="73"/>
    </location>
</feature>
<sequence>LLTRPLAEEEAEEAAATATWLTVLDGLGLMGAAPGGHLPGAAPDEEAAVLAVHRFLLRTPARMIGVWLPDGTG</sequence>
<gene>
    <name evidence="1" type="ORF">G3I39_24515</name>
</gene>
<dbReference type="Proteomes" id="UP000471648">
    <property type="component" value="Unassembled WGS sequence"/>
</dbReference>
<keyword evidence="1" id="KW-0808">Transferase</keyword>
<evidence type="ECO:0000313" key="2">
    <source>
        <dbReference type="Proteomes" id="UP000471648"/>
    </source>
</evidence>